<evidence type="ECO:0000313" key="3">
    <source>
        <dbReference type="EMBL" id="RKQ91493.1"/>
    </source>
</evidence>
<evidence type="ECO:0000256" key="1">
    <source>
        <dbReference type="SAM" id="MobiDB-lite"/>
    </source>
</evidence>
<evidence type="ECO:0000256" key="2">
    <source>
        <dbReference type="SAM" id="Phobius"/>
    </source>
</evidence>
<name>A0A660LCA6_9ACTN</name>
<gene>
    <name evidence="3" type="ORF">C8N24_1315</name>
</gene>
<sequence length="350" mass="36513">MQDDTFGMLVALAFVLAVWGLLTLIRRTVYVATAAVTYTPVGGVEQHVPKGSLIPESATALVLAEEYRKRSLSLLRFLIVGKDNRVSTSKTVMFAWTFAIVWGLVATMLAYWRGDTAGWTALQGGLQEEYLILLGGPYAAAVLAKYKATADAEGEAGKTVAPVGTAAPSQLVADDRGEGDIGDLQYVLFNFIALVWFVVTLIRAFDEGFPDVPPLLAGLALTSATGYSAKKLISQAGPQITAVQPTAAWPTTATLSSQVEVLGRNLVVPADVAPGGTALAPTVDIGGFPAEVASTTNVLGTDRVTVKVPQEVTPGPVKVTAVRADGVAATGPHGTDSVTLTIRQPPAAPL</sequence>
<keyword evidence="2" id="KW-1133">Transmembrane helix</keyword>
<feature type="transmembrane region" description="Helical" evidence="2">
    <location>
        <begin position="6"/>
        <end position="25"/>
    </location>
</feature>
<proteinExistence type="predicted"/>
<protein>
    <recommendedName>
        <fullName evidence="5">IPT/TIG domain-containing protein</fullName>
    </recommendedName>
</protein>
<feature type="transmembrane region" description="Helical" evidence="2">
    <location>
        <begin position="186"/>
        <end position="205"/>
    </location>
</feature>
<evidence type="ECO:0008006" key="5">
    <source>
        <dbReference type="Google" id="ProtNLM"/>
    </source>
</evidence>
<feature type="transmembrane region" description="Helical" evidence="2">
    <location>
        <begin position="92"/>
        <end position="112"/>
    </location>
</feature>
<dbReference type="EMBL" id="RBIL01000001">
    <property type="protein sequence ID" value="RKQ91493.1"/>
    <property type="molecule type" value="Genomic_DNA"/>
</dbReference>
<keyword evidence="2" id="KW-0472">Membrane</keyword>
<reference evidence="3 4" key="1">
    <citation type="submission" date="2018-10" db="EMBL/GenBank/DDBJ databases">
        <title>Genomic Encyclopedia of Archaeal and Bacterial Type Strains, Phase II (KMG-II): from individual species to whole genera.</title>
        <authorList>
            <person name="Goeker M."/>
        </authorList>
    </citation>
    <scope>NUCLEOTIDE SEQUENCE [LARGE SCALE GENOMIC DNA]</scope>
    <source>
        <strain evidence="3 4">DSM 14954</strain>
    </source>
</reference>
<keyword evidence="4" id="KW-1185">Reference proteome</keyword>
<evidence type="ECO:0000313" key="4">
    <source>
        <dbReference type="Proteomes" id="UP000278962"/>
    </source>
</evidence>
<dbReference type="Gene3D" id="2.60.40.10">
    <property type="entry name" value="Immunoglobulins"/>
    <property type="match status" value="1"/>
</dbReference>
<accession>A0A660LCA6</accession>
<dbReference type="GO" id="GO:0005975">
    <property type="term" value="P:carbohydrate metabolic process"/>
    <property type="evidence" value="ECO:0007669"/>
    <property type="project" value="UniProtKB-ARBA"/>
</dbReference>
<organism evidence="3 4">
    <name type="scientific">Solirubrobacter pauli</name>
    <dbReference type="NCBI Taxonomy" id="166793"/>
    <lineage>
        <taxon>Bacteria</taxon>
        <taxon>Bacillati</taxon>
        <taxon>Actinomycetota</taxon>
        <taxon>Thermoleophilia</taxon>
        <taxon>Solirubrobacterales</taxon>
        <taxon>Solirubrobacteraceae</taxon>
        <taxon>Solirubrobacter</taxon>
    </lineage>
</organism>
<dbReference type="AlphaFoldDB" id="A0A660LCA6"/>
<dbReference type="Proteomes" id="UP000278962">
    <property type="component" value="Unassembled WGS sequence"/>
</dbReference>
<dbReference type="InterPro" id="IPR013783">
    <property type="entry name" value="Ig-like_fold"/>
</dbReference>
<comment type="caution">
    <text evidence="3">The sequence shown here is derived from an EMBL/GenBank/DDBJ whole genome shotgun (WGS) entry which is preliminary data.</text>
</comment>
<keyword evidence="2" id="KW-0812">Transmembrane</keyword>
<feature type="region of interest" description="Disordered" evidence="1">
    <location>
        <begin position="330"/>
        <end position="350"/>
    </location>
</feature>